<feature type="compositionally biased region" description="Low complexity" evidence="2">
    <location>
        <begin position="150"/>
        <end position="180"/>
    </location>
</feature>
<dbReference type="EMBL" id="JAACJJ010000028">
    <property type="protein sequence ID" value="KAF5321378.1"/>
    <property type="molecule type" value="Genomic_DNA"/>
</dbReference>
<feature type="region of interest" description="Disordered" evidence="2">
    <location>
        <begin position="200"/>
        <end position="225"/>
    </location>
</feature>
<evidence type="ECO:0000256" key="1">
    <source>
        <dbReference type="SAM" id="Coils"/>
    </source>
</evidence>
<comment type="caution">
    <text evidence="3">The sequence shown here is derived from an EMBL/GenBank/DDBJ whole genome shotgun (WGS) entry which is preliminary data.</text>
</comment>
<dbReference type="AlphaFoldDB" id="A0A8H5BE47"/>
<dbReference type="Gene3D" id="1.20.5.170">
    <property type="match status" value="1"/>
</dbReference>
<evidence type="ECO:0000313" key="3">
    <source>
        <dbReference type="EMBL" id="KAF5321378.1"/>
    </source>
</evidence>
<feature type="coiled-coil region" evidence="1">
    <location>
        <begin position="31"/>
        <end position="58"/>
    </location>
</feature>
<dbReference type="OrthoDB" id="3365874at2759"/>
<protein>
    <recommendedName>
        <fullName evidence="5">BZIP domain-containing protein</fullName>
    </recommendedName>
</protein>
<proteinExistence type="predicted"/>
<sequence>MTRGRKKDLTIPPSRTLVQQRDYRARKANYVAGLEDRCRKAEEENVTLRRELAEARARLVNPALLLPDTAQASSELLNNLRAATASLSRFQELAFASSSNTPVPVEPPRNYTEPTLDAQLHPYFADNRQSTEFSQAPAPPTGGRKRLFIETTPPVSPESVSRRSISPQSNNTGSRSSSEECCGGILDCDALRCDGILEHDSERSVGKISRMSGMRSTSDHRLQSS</sequence>
<evidence type="ECO:0000313" key="4">
    <source>
        <dbReference type="Proteomes" id="UP000567179"/>
    </source>
</evidence>
<evidence type="ECO:0000256" key="2">
    <source>
        <dbReference type="SAM" id="MobiDB-lite"/>
    </source>
</evidence>
<feature type="region of interest" description="Disordered" evidence="2">
    <location>
        <begin position="130"/>
        <end position="180"/>
    </location>
</feature>
<organism evidence="3 4">
    <name type="scientific">Psilocybe cf. subviscida</name>
    <dbReference type="NCBI Taxonomy" id="2480587"/>
    <lineage>
        <taxon>Eukaryota</taxon>
        <taxon>Fungi</taxon>
        <taxon>Dikarya</taxon>
        <taxon>Basidiomycota</taxon>
        <taxon>Agaricomycotina</taxon>
        <taxon>Agaricomycetes</taxon>
        <taxon>Agaricomycetidae</taxon>
        <taxon>Agaricales</taxon>
        <taxon>Agaricineae</taxon>
        <taxon>Strophariaceae</taxon>
        <taxon>Psilocybe</taxon>
    </lineage>
</organism>
<keyword evidence="1" id="KW-0175">Coiled coil</keyword>
<gene>
    <name evidence="3" type="ORF">D9619_001520</name>
</gene>
<evidence type="ECO:0008006" key="5">
    <source>
        <dbReference type="Google" id="ProtNLM"/>
    </source>
</evidence>
<name>A0A8H5BE47_9AGAR</name>
<reference evidence="3 4" key="1">
    <citation type="journal article" date="2020" name="ISME J.">
        <title>Uncovering the hidden diversity of litter-decomposition mechanisms in mushroom-forming fungi.</title>
        <authorList>
            <person name="Floudas D."/>
            <person name="Bentzer J."/>
            <person name="Ahren D."/>
            <person name="Johansson T."/>
            <person name="Persson P."/>
            <person name="Tunlid A."/>
        </authorList>
    </citation>
    <scope>NUCLEOTIDE SEQUENCE [LARGE SCALE GENOMIC DNA]</scope>
    <source>
        <strain evidence="3 4">CBS 101986</strain>
    </source>
</reference>
<keyword evidence="4" id="KW-1185">Reference proteome</keyword>
<accession>A0A8H5BE47</accession>
<dbReference type="Proteomes" id="UP000567179">
    <property type="component" value="Unassembled WGS sequence"/>
</dbReference>